<feature type="region of interest" description="Disordered" evidence="8">
    <location>
        <begin position="1159"/>
        <end position="1181"/>
    </location>
</feature>
<dbReference type="InterPro" id="IPR036607">
    <property type="entry name" value="PRKCSH"/>
</dbReference>
<dbReference type="Pfam" id="PF13015">
    <property type="entry name" value="PRKCSH_1"/>
    <property type="match status" value="1"/>
</dbReference>
<gene>
    <name evidence="14" type="ORF">RDWZM_002967</name>
</gene>
<dbReference type="InterPro" id="IPR036873">
    <property type="entry name" value="Rhodanese-like_dom_sf"/>
</dbReference>
<feature type="region of interest" description="Disordered" evidence="8">
    <location>
        <begin position="2109"/>
        <end position="2157"/>
    </location>
</feature>
<feature type="region of interest" description="Disordered" evidence="8">
    <location>
        <begin position="1256"/>
        <end position="1318"/>
    </location>
</feature>
<dbReference type="PROSITE" id="PS51914">
    <property type="entry name" value="MRH"/>
    <property type="match status" value="1"/>
</dbReference>
<feature type="region of interest" description="Disordered" evidence="8">
    <location>
        <begin position="399"/>
        <end position="419"/>
    </location>
</feature>
<feature type="domain" description="EF-hand" evidence="10">
    <location>
        <begin position="1183"/>
        <end position="1218"/>
    </location>
</feature>
<dbReference type="InterPro" id="IPR001763">
    <property type="entry name" value="Rhodanese-like_dom"/>
</dbReference>
<feature type="compositionally biased region" description="Basic and acidic residues" evidence="8">
    <location>
        <begin position="1269"/>
        <end position="1281"/>
    </location>
</feature>
<evidence type="ECO:0000256" key="2">
    <source>
        <dbReference type="ARBA" id="ARBA00022729"/>
    </source>
</evidence>
<dbReference type="Gene3D" id="3.90.70.10">
    <property type="entry name" value="Cysteine proteinases"/>
    <property type="match status" value="1"/>
</dbReference>
<feature type="compositionally biased region" description="Acidic residues" evidence="8">
    <location>
        <begin position="1807"/>
        <end position="1821"/>
    </location>
</feature>
<organism evidence="14 15">
    <name type="scientific">Blomia tropicalis</name>
    <name type="common">Mite</name>
    <dbReference type="NCBI Taxonomy" id="40697"/>
    <lineage>
        <taxon>Eukaryota</taxon>
        <taxon>Metazoa</taxon>
        <taxon>Ecdysozoa</taxon>
        <taxon>Arthropoda</taxon>
        <taxon>Chelicerata</taxon>
        <taxon>Arachnida</taxon>
        <taxon>Acari</taxon>
        <taxon>Acariformes</taxon>
        <taxon>Sarcoptiformes</taxon>
        <taxon>Astigmata</taxon>
        <taxon>Glycyphagoidea</taxon>
        <taxon>Echimyopodidae</taxon>
        <taxon>Blomia</taxon>
    </lineage>
</organism>
<feature type="domain" description="USP" evidence="11">
    <location>
        <begin position="626"/>
        <end position="960"/>
    </location>
</feature>
<dbReference type="GO" id="GO:0003677">
    <property type="term" value="F:DNA binding"/>
    <property type="evidence" value="ECO:0007669"/>
    <property type="project" value="InterPro"/>
</dbReference>
<dbReference type="GO" id="GO:0006491">
    <property type="term" value="P:N-glycan processing"/>
    <property type="evidence" value="ECO:0007669"/>
    <property type="project" value="TreeGrafter"/>
</dbReference>
<dbReference type="InterPro" id="IPR039794">
    <property type="entry name" value="Gtb1-like"/>
</dbReference>
<dbReference type="Pfam" id="PF00443">
    <property type="entry name" value="UCH"/>
    <property type="match status" value="1"/>
</dbReference>
<dbReference type="InterPro" id="IPR038765">
    <property type="entry name" value="Papain-like_cys_pep_sf"/>
</dbReference>
<feature type="region of interest" description="Disordered" evidence="8">
    <location>
        <begin position="451"/>
        <end position="473"/>
    </location>
</feature>
<dbReference type="Proteomes" id="UP001142055">
    <property type="component" value="Chromosome 1"/>
</dbReference>
<dbReference type="InterPro" id="IPR036128">
    <property type="entry name" value="Plus3-like_sf"/>
</dbReference>
<dbReference type="PANTHER" id="PTHR12630:SF1">
    <property type="entry name" value="GLUCOSIDASE 2 SUBUNIT BETA"/>
    <property type="match status" value="1"/>
</dbReference>
<feature type="region of interest" description="Disordered" evidence="8">
    <location>
        <begin position="1507"/>
        <end position="1643"/>
    </location>
</feature>
<feature type="compositionally biased region" description="Polar residues" evidence="8">
    <location>
        <begin position="488"/>
        <end position="503"/>
    </location>
</feature>
<comment type="caution">
    <text evidence="6">Lacks conserved residue(s) required for the propagation of feature annotation.</text>
</comment>
<proteinExistence type="predicted"/>
<sequence length="2243" mass="253515">MPSMVAIKDLYYAKSIDELKRKAEANLDSKLLEKRKIENLIQVSNKFYNGANESLRGGDHEIAFVFYYRFLSLLDYISDDDKPKFLSSLGKKIAECVKQLEHLQESLVKRYVERQKLQDDRKALLFNNQPTPGTSVKIDTTTSDWMNAQSSNVDGGDDEEDDDEYPTVTSKELIESIHSQSSQINKVLIIDIRSAEDFDESSIAANKMLARGEVNIINIPSQQFGPSMTYSMLSKSVTFGIALDALERRRTMDRVVIMDHGTHHFEKDSHSVILAMALFKWDLSPERIKKKPYLLKGGYSDFVITYPTYVTNSNIINKSFNLSSTMVKPIRSLNLYDFDEENKPIENEEPSFPVFNKMTNNNVTPISSSALNGYIANNLTNNNSSKIMKTNNFTSFATTASLPTPPSSESNSTDSNLKINIKDNNTTSVIDPNKLLMNLPPKPGHLISSMSGIPNGHAKTITDNNGDRKMDISDDDDLVAGNFDEDLNNQSQQTKQSTDSILQTPVHRRGQARFNINDDDDMSEEEEDEEMISADEHSSTMTARSKPITMNRPITNNGTFGPKPFSPPSGNSEQQFSFNSVGSMGTPKFSQAHPMIDRSVKPVPYQALLRKQRDFSEQFSSCPRITGLKNLGNTCFMNSILQCLNNTSELSDHLRNGSVHINPNSKFGSNGELTIELMELFKKMVYPSNFKHISPKDLKCAVTRHIPDFVEYKQQDAHEFLVRFLDRIHADLNKCANVQVVDPVTKDPNYYDNLSMTSAANRFWTLHLERNKSIIADLFEGLLVSTLTCVHCKFMSKALEAFTCLTLPIQEGCGRTTIKTSLEMFLRRERISDEAAWQCPTCKQKRDAEKCTYIYKLPKVLVIHLKRFSYDGLWRQKISTFVDFPIDNLTIEARDESNRSYSLYGVVNHTGSLEGGHYISYGRNLEMGINWQRYDDQDVSPVSASDVITQNAYVLSKHLKMTKFVTNVFIALASLLMVNAATEVLRPRGVPLSKKAFYDPGKEFQCLDGSATLPFLLVNDDYCDCDDGSDEPGTSACSNGLFHCSNIGYLEKIIPSSRVNDGICDCCDASDEYNSSAQCPNNCIELGEQMRVERERYLELLRQGNEIRQRYIEEAKQRFGDTRKELETLGAQLVQAEEEKKSKNELKNRAEELEKEVLDKHHAEEEKLRKQRAEEEQAAREAEEHAIALDVFKTLDTNSDGVLSYQELKFNLKFDQDADGIVSDNEARFFLNAAEHVEQKDYFETSWPLIKPAWEKAEPPQQPEQSDPSSHDQEVSDHDVTDSDATTEAYETEDDYQPNESDEGLPPVPPTPTEASPVTLEYDETTSQLVEEAKKAREDYSAAEGRFLDLQNKIRELEVLLESDYGSNGEYMSLKGQCFELTDNEYIYKLCPFDQASQRSKNGGSETNLGRWGKWIGPENNRYERFIMEGGVQCWNGPVRSVIVHVSCGIENQLIRAWEPNRCEYAYEFKTPAACVLSVGSAPDDSNEHQPNTCADKKVHLLSMGKKRNQSMASSSSSVSSSSDDDDDVPETKKRQTGKVSAQIIESSDSSSSSSSEEDEWNSKPAKKSKAKGKGRKKVPPKAIKRKRIEEKEEGEVEDNDDDGNDIDEDDDDCDDYDDDDDERLERLNEQFNDGYDDDLMGDDEDRLRLSMMSEKEREVELFNRGEKREAAKFRFEIQKKLRLQKLGEFNSKKKSSTSTANNESKSTVSVSISTNEKGNDKDKSAEVVAAFADSTSRSVERRRNMEDKRKVKDAIKGLKAEREKKKLKQKLRAADVYSDSSDSDSNSDSDHQSKPSRKAAKTTSSSDDDSSSSISDDDSDTDHPKGKSSESRSKRSDEKDWDNGRSSDGDNEGEQFLFTLEHLNSIRLSRFKMEKWCHAPCFKDTITGCFVRIGVGNSYMVGQITEVVETNKVYLLGKARTNKGIKLKHAKQPERIYRCEYISNSEFTQQEYDKWYSKMVADRCDFPSREFVDRKKTEIQNAINYQFSDADVELMVAEKEKFKEKPVNFAMKKSELMKNKEYAEANGDHDRAIELAREIDRLEDEAKKRDKIRTQNIAAISFINERNRMRNIKEAERAIAEAAKEAQKNKDDPFTRRKCAPTMISNFNKKVDSQPSNNEMVMPPPPSETSMDIDDSPNTVTNGNDTNTNGKVKPIPEPMISSQDSDDLFSAHNFDIKIEFDIPSVSSSSANSSSLTGGFLSNLNNGKSTNGFGDARPTPIANVGANRRSLNLDEYKKKKGLI</sequence>
<dbReference type="Gene3D" id="4.10.400.10">
    <property type="entry name" value="Low-density Lipoprotein Receptor"/>
    <property type="match status" value="1"/>
</dbReference>
<dbReference type="InterPro" id="IPR009011">
    <property type="entry name" value="Man6P_isomerase_rcpt-bd_dom_sf"/>
</dbReference>
<dbReference type="InterPro" id="IPR002048">
    <property type="entry name" value="EF_hand_dom"/>
</dbReference>
<dbReference type="PROSITE" id="PS00973">
    <property type="entry name" value="USP_2"/>
    <property type="match status" value="1"/>
</dbReference>
<evidence type="ECO:0000256" key="3">
    <source>
        <dbReference type="ARBA" id="ARBA00022824"/>
    </source>
</evidence>
<dbReference type="CDD" id="cd02674">
    <property type="entry name" value="Peptidase_C19R"/>
    <property type="match status" value="1"/>
</dbReference>
<feature type="compositionally biased region" description="Low complexity" evidence="8">
    <location>
        <begin position="2139"/>
        <end position="2154"/>
    </location>
</feature>
<dbReference type="GO" id="GO:0017177">
    <property type="term" value="C:glucosidase II complex"/>
    <property type="evidence" value="ECO:0007669"/>
    <property type="project" value="TreeGrafter"/>
</dbReference>
<dbReference type="PROSITE" id="PS50222">
    <property type="entry name" value="EF_HAND_2"/>
    <property type="match status" value="1"/>
</dbReference>
<dbReference type="InterPro" id="IPR018200">
    <property type="entry name" value="USP_CS"/>
</dbReference>
<dbReference type="InterPro" id="IPR001394">
    <property type="entry name" value="Peptidase_C19_UCH"/>
</dbReference>
<dbReference type="Pfam" id="PF12999">
    <property type="entry name" value="PRKCSH-like"/>
    <property type="match status" value="1"/>
</dbReference>
<feature type="domain" description="MRH" evidence="13">
    <location>
        <begin position="1376"/>
        <end position="1477"/>
    </location>
</feature>
<dbReference type="SUPFAM" id="SSF52821">
    <property type="entry name" value="Rhodanese/Cell cycle control phosphatase"/>
    <property type="match status" value="1"/>
</dbReference>
<feature type="compositionally biased region" description="Basic and acidic residues" evidence="8">
    <location>
        <begin position="1739"/>
        <end position="1765"/>
    </location>
</feature>
<feature type="compositionally biased region" description="Polar residues" evidence="8">
    <location>
        <begin position="2109"/>
        <end position="2120"/>
    </location>
</feature>
<dbReference type="Gene3D" id="3.40.250.10">
    <property type="entry name" value="Rhodanese-like domain"/>
    <property type="match status" value="1"/>
</dbReference>
<dbReference type="InterPro" id="IPR004343">
    <property type="entry name" value="Plus-3_dom"/>
</dbReference>
<dbReference type="PROSITE" id="PS00972">
    <property type="entry name" value="USP_1"/>
    <property type="match status" value="1"/>
</dbReference>
<dbReference type="InterPro" id="IPR044865">
    <property type="entry name" value="MRH_dom"/>
</dbReference>
<feature type="compositionally biased region" description="Polar residues" evidence="8">
    <location>
        <begin position="568"/>
        <end position="583"/>
    </location>
</feature>
<feature type="compositionally biased region" description="Acidic residues" evidence="8">
    <location>
        <begin position="1592"/>
        <end position="1623"/>
    </location>
</feature>
<dbReference type="SUPFAM" id="SSF140856">
    <property type="entry name" value="USP8 N-terminal domain-like"/>
    <property type="match status" value="1"/>
</dbReference>
<dbReference type="SUPFAM" id="SSF159042">
    <property type="entry name" value="Plus3-like"/>
    <property type="match status" value="1"/>
</dbReference>
<evidence type="ECO:0000313" key="14">
    <source>
        <dbReference type="EMBL" id="KAJ6224422.1"/>
    </source>
</evidence>
<reference evidence="14" key="1">
    <citation type="submission" date="2022-12" db="EMBL/GenBank/DDBJ databases">
        <title>Genome assemblies of Blomia tropicalis.</title>
        <authorList>
            <person name="Cui Y."/>
        </authorList>
    </citation>
    <scope>NUCLEOTIDE SEQUENCE</scope>
    <source>
        <tissue evidence="14">Adult mites</tissue>
    </source>
</reference>
<keyword evidence="2" id="KW-0732">Signal</keyword>
<keyword evidence="15" id="KW-1185">Reference proteome</keyword>
<feature type="domain" description="Plus3" evidence="12">
    <location>
        <begin position="1858"/>
        <end position="1985"/>
    </location>
</feature>
<dbReference type="PROSITE" id="PS50235">
    <property type="entry name" value="USP_3"/>
    <property type="match status" value="1"/>
</dbReference>
<dbReference type="Gene3D" id="2.70.130.10">
    <property type="entry name" value="Mannose-6-phosphate receptor binding domain"/>
    <property type="match status" value="1"/>
</dbReference>
<evidence type="ECO:0000313" key="15">
    <source>
        <dbReference type="Proteomes" id="UP001142055"/>
    </source>
</evidence>
<keyword evidence="5" id="KW-1015">Disulfide bond</keyword>
<accession>A0A9Q0MEZ1</accession>
<dbReference type="InterPro" id="IPR018247">
    <property type="entry name" value="EF_Hand_1_Ca_BS"/>
</dbReference>
<dbReference type="SMART" id="SM00719">
    <property type="entry name" value="Plus3"/>
    <property type="match status" value="1"/>
</dbReference>
<evidence type="ECO:0000256" key="4">
    <source>
        <dbReference type="ARBA" id="ARBA00022837"/>
    </source>
</evidence>
<feature type="compositionally biased region" description="Low complexity" evidence="8">
    <location>
        <begin position="1546"/>
        <end position="1555"/>
    </location>
</feature>
<protein>
    <recommendedName>
        <fullName evidence="1">Glucosidase 2 subunit beta</fullName>
    </recommendedName>
</protein>
<dbReference type="PROSITE" id="PS50068">
    <property type="entry name" value="LDLRA_2"/>
    <property type="match status" value="1"/>
</dbReference>
<feature type="compositionally biased region" description="Low complexity" evidence="8">
    <location>
        <begin position="1697"/>
        <end position="1708"/>
    </location>
</feature>
<dbReference type="PANTHER" id="PTHR12630">
    <property type="entry name" value="N-LINKED OLIGOSACCHARIDE PROCESSING"/>
    <property type="match status" value="1"/>
</dbReference>
<evidence type="ECO:0000259" key="13">
    <source>
        <dbReference type="PROSITE" id="PS51914"/>
    </source>
</evidence>
<dbReference type="CDD" id="cd00112">
    <property type="entry name" value="LDLa"/>
    <property type="match status" value="1"/>
</dbReference>
<dbReference type="OMA" id="NKRMDDK"/>
<evidence type="ECO:0000259" key="11">
    <source>
        <dbReference type="PROSITE" id="PS50235"/>
    </source>
</evidence>
<keyword evidence="3" id="KW-0256">Endoplasmic reticulum</keyword>
<dbReference type="InterPro" id="IPR011992">
    <property type="entry name" value="EF-hand-dom_pair"/>
</dbReference>
<evidence type="ECO:0000259" key="10">
    <source>
        <dbReference type="PROSITE" id="PS50222"/>
    </source>
</evidence>
<dbReference type="InterPro" id="IPR028889">
    <property type="entry name" value="USP"/>
</dbReference>
<feature type="region of interest" description="Disordered" evidence="8">
    <location>
        <begin position="1687"/>
        <end position="1853"/>
    </location>
</feature>
<dbReference type="Pfam" id="PF03126">
    <property type="entry name" value="Plus-3"/>
    <property type="match status" value="1"/>
</dbReference>
<dbReference type="PROSITE" id="PS00018">
    <property type="entry name" value="EF_HAND_1"/>
    <property type="match status" value="1"/>
</dbReference>
<keyword evidence="7" id="KW-0175">Coiled coil</keyword>
<evidence type="ECO:0000256" key="8">
    <source>
        <dbReference type="SAM" id="MobiDB-lite"/>
    </source>
</evidence>
<dbReference type="SUPFAM" id="SSF54001">
    <property type="entry name" value="Cysteine proteinases"/>
    <property type="match status" value="1"/>
</dbReference>
<dbReference type="SUPFAM" id="SSF50911">
    <property type="entry name" value="Mannose 6-phosphate receptor domain"/>
    <property type="match status" value="1"/>
</dbReference>
<name>A0A9Q0MEZ1_BLOTA</name>
<feature type="region of interest" description="Disordered" evidence="8">
    <location>
        <begin position="487"/>
        <end position="596"/>
    </location>
</feature>
<feature type="compositionally biased region" description="Acidic residues" evidence="8">
    <location>
        <begin position="517"/>
        <end position="533"/>
    </location>
</feature>
<evidence type="ECO:0000256" key="7">
    <source>
        <dbReference type="SAM" id="Coils"/>
    </source>
</evidence>
<dbReference type="InterPro" id="IPR036055">
    <property type="entry name" value="LDL_receptor-like_sf"/>
</dbReference>
<dbReference type="GO" id="GO:0016579">
    <property type="term" value="P:protein deubiquitination"/>
    <property type="evidence" value="ECO:0007669"/>
    <property type="project" value="InterPro"/>
</dbReference>
<evidence type="ECO:0000256" key="1">
    <source>
        <dbReference type="ARBA" id="ARBA00022387"/>
    </source>
</evidence>
<dbReference type="GO" id="GO:0004843">
    <property type="term" value="F:cysteine-type deubiquitinase activity"/>
    <property type="evidence" value="ECO:0007669"/>
    <property type="project" value="InterPro"/>
</dbReference>
<feature type="coiled-coil region" evidence="7">
    <location>
        <begin position="1333"/>
        <end position="1360"/>
    </location>
</feature>
<keyword evidence="4" id="KW-0106">Calcium</keyword>
<dbReference type="PROSITE" id="PS51360">
    <property type="entry name" value="PLUS3"/>
    <property type="match status" value="1"/>
</dbReference>
<feature type="compositionally biased region" description="Basic and acidic residues" evidence="8">
    <location>
        <begin position="1822"/>
        <end position="1849"/>
    </location>
</feature>
<feature type="compositionally biased region" description="Acidic residues" evidence="8">
    <location>
        <begin position="1290"/>
        <end position="1303"/>
    </location>
</feature>
<comment type="caution">
    <text evidence="14">The sequence shown here is derived from an EMBL/GenBank/DDBJ whole genome shotgun (WGS) entry which is preliminary data.</text>
</comment>
<dbReference type="GO" id="GO:0005509">
    <property type="term" value="F:calcium ion binding"/>
    <property type="evidence" value="ECO:0007669"/>
    <property type="project" value="InterPro"/>
</dbReference>
<dbReference type="Gene3D" id="1.20.58.80">
    <property type="entry name" value="Phosphotransferase system, lactose/cellobiose-type IIA subunit"/>
    <property type="match status" value="1"/>
</dbReference>
<feature type="domain" description="Rhodanese" evidence="9">
    <location>
        <begin position="183"/>
        <end position="311"/>
    </location>
</feature>
<feature type="coiled-coil region" evidence="7">
    <location>
        <begin position="2033"/>
        <end position="2093"/>
    </location>
</feature>
<evidence type="ECO:0000259" key="12">
    <source>
        <dbReference type="PROSITE" id="PS51360"/>
    </source>
</evidence>
<feature type="compositionally biased region" description="Basic residues" evidence="8">
    <location>
        <begin position="1565"/>
        <end position="1587"/>
    </location>
</feature>
<dbReference type="InterPro" id="IPR015063">
    <property type="entry name" value="USP8_dimer"/>
</dbReference>
<dbReference type="PROSITE" id="PS50206">
    <property type="entry name" value="RHODANESE_3"/>
    <property type="match status" value="1"/>
</dbReference>
<dbReference type="SUPFAM" id="SSF47473">
    <property type="entry name" value="EF-hand"/>
    <property type="match status" value="1"/>
</dbReference>
<evidence type="ECO:0000259" key="9">
    <source>
        <dbReference type="PROSITE" id="PS50206"/>
    </source>
</evidence>
<dbReference type="Pfam" id="PF08969">
    <property type="entry name" value="USP8_dimer"/>
    <property type="match status" value="1"/>
</dbReference>
<dbReference type="InterPro" id="IPR028146">
    <property type="entry name" value="PRKCSH_N"/>
</dbReference>
<dbReference type="EMBL" id="JAPWDV010000001">
    <property type="protein sequence ID" value="KAJ6224422.1"/>
    <property type="molecule type" value="Genomic_DNA"/>
</dbReference>
<evidence type="ECO:0000256" key="6">
    <source>
        <dbReference type="PROSITE-ProRule" id="PRU00124"/>
    </source>
</evidence>
<dbReference type="InterPro" id="IPR002172">
    <property type="entry name" value="LDrepeatLR_classA_rpt"/>
</dbReference>
<evidence type="ECO:0000256" key="5">
    <source>
        <dbReference type="ARBA" id="ARBA00023157"/>
    </source>
</evidence>
<dbReference type="Gene3D" id="3.90.70.200">
    <property type="entry name" value="Plus-3 domain"/>
    <property type="match status" value="1"/>
</dbReference>